<dbReference type="InterPro" id="IPR003593">
    <property type="entry name" value="AAA+_ATPase"/>
</dbReference>
<reference evidence="16 18" key="2">
    <citation type="submission" date="2018-07" db="EMBL/GenBank/DDBJ databases">
        <title>Complete genome of the Arcobacter trophiarum type strain LMG 25534.</title>
        <authorList>
            <person name="Miller W.G."/>
            <person name="Yee E."/>
        </authorList>
    </citation>
    <scope>NUCLEOTIDE SEQUENCE [LARGE SCALE GENOMIC DNA]</scope>
    <source>
        <strain evidence="16 18">LMG 25534</strain>
    </source>
</reference>
<dbReference type="GO" id="GO:0005047">
    <property type="term" value="F:signal recognition particle binding"/>
    <property type="evidence" value="ECO:0007669"/>
    <property type="project" value="TreeGrafter"/>
</dbReference>
<comment type="function">
    <text evidence="12">Necessary for flagellar biosynthesis. May be involved in translocation of the flagellum.</text>
</comment>
<evidence type="ECO:0000256" key="9">
    <source>
        <dbReference type="ARBA" id="ARBA00023134"/>
    </source>
</evidence>
<dbReference type="GO" id="GO:0005886">
    <property type="term" value="C:plasma membrane"/>
    <property type="evidence" value="ECO:0007669"/>
    <property type="project" value="UniProtKB-SubCell"/>
</dbReference>
<dbReference type="GO" id="GO:0044781">
    <property type="term" value="P:bacterial-type flagellum organization"/>
    <property type="evidence" value="ECO:0007669"/>
    <property type="project" value="UniProtKB-UniRule"/>
</dbReference>
<dbReference type="InterPro" id="IPR020006">
    <property type="entry name" value="FlhF"/>
</dbReference>
<dbReference type="PANTHER" id="PTHR43134:SF3">
    <property type="entry name" value="FLAGELLAR BIOSYNTHESIS PROTEIN FLHF"/>
    <property type="match status" value="1"/>
</dbReference>
<dbReference type="Gene3D" id="1.20.120.1380">
    <property type="entry name" value="Flagellar FlhF biosynthesis protein, N domain"/>
    <property type="match status" value="1"/>
</dbReference>
<reference evidence="17 19" key="1">
    <citation type="submission" date="2017-10" db="EMBL/GenBank/DDBJ databases">
        <title>Genomics of the genus Arcobacter.</title>
        <authorList>
            <person name="Perez-Cataluna A."/>
            <person name="Figueras M.J."/>
        </authorList>
    </citation>
    <scope>NUCLEOTIDE SEQUENCE [LARGE SCALE GENOMIC DNA]</scope>
    <source>
        <strain evidence="17 19">LMG 25534</strain>
    </source>
</reference>
<dbReference type="EMBL" id="PDKD01000009">
    <property type="protein sequence ID" value="RXJ91284.1"/>
    <property type="molecule type" value="Genomic_DNA"/>
</dbReference>
<keyword evidence="8" id="KW-0653">Protein transport</keyword>
<dbReference type="Pfam" id="PF00448">
    <property type="entry name" value="SRP54"/>
    <property type="match status" value="1"/>
</dbReference>
<evidence type="ECO:0000256" key="2">
    <source>
        <dbReference type="ARBA" id="ARBA00008531"/>
    </source>
</evidence>
<evidence type="ECO:0000256" key="5">
    <source>
        <dbReference type="ARBA" id="ARBA00022475"/>
    </source>
</evidence>
<accession>A0AAD0VMM1</accession>
<dbReference type="InterPro" id="IPR000897">
    <property type="entry name" value="SRP54_GTPase_dom"/>
</dbReference>
<name>A0AAD0VMM1_9BACT</name>
<evidence type="ECO:0000256" key="10">
    <source>
        <dbReference type="ARBA" id="ARBA00023136"/>
    </source>
</evidence>
<dbReference type="PANTHER" id="PTHR43134">
    <property type="entry name" value="SIGNAL RECOGNITION PARTICLE RECEPTOR SUBUNIT ALPHA"/>
    <property type="match status" value="1"/>
</dbReference>
<comment type="similarity">
    <text evidence="2">Belongs to the GTP-binding SRP family.</text>
</comment>
<feature type="domain" description="AAA+ ATPase" evidence="14">
    <location>
        <begin position="186"/>
        <end position="333"/>
    </location>
</feature>
<dbReference type="GO" id="GO:0015031">
    <property type="term" value="P:protein transport"/>
    <property type="evidence" value="ECO:0007669"/>
    <property type="project" value="UniProtKB-KW"/>
</dbReference>
<dbReference type="SUPFAM" id="SSF52540">
    <property type="entry name" value="P-loop containing nucleoside triphosphate hydrolases"/>
    <property type="match status" value="1"/>
</dbReference>
<dbReference type="InterPro" id="IPR047040">
    <property type="entry name" value="FlhF__GTPase_dom"/>
</dbReference>
<keyword evidence="4" id="KW-0813">Transport</keyword>
<evidence type="ECO:0000256" key="6">
    <source>
        <dbReference type="ARBA" id="ARBA00022741"/>
    </source>
</evidence>
<keyword evidence="9" id="KW-0342">GTP-binding</keyword>
<dbReference type="GO" id="GO:0003924">
    <property type="term" value="F:GTPase activity"/>
    <property type="evidence" value="ECO:0007669"/>
    <property type="project" value="UniProtKB-UniRule"/>
</dbReference>
<evidence type="ECO:0000256" key="11">
    <source>
        <dbReference type="ARBA" id="ARBA00023225"/>
    </source>
</evidence>
<evidence type="ECO:0000256" key="13">
    <source>
        <dbReference type="NCBIfam" id="TIGR03499"/>
    </source>
</evidence>
<sequence>MNRLSFLGETPTEALRNAQIECGEDAIVISTKKIVNANGYNKDMYEIVVAIEDEEVQKNLELTKTAIAKATIEVEQIKAEPIKAQVYDYKEEILKMQSLLEQVQKTLWKPKSQLYDLLIPPEFIDIYTIFEKNEFDSEMTYTIMKKTIKELPVSLKSNQKKVNDFFKLVLRRVIPIKMEQPLRKEQRKIMMMVGPTGVGKTTTISKLAARFAYKMEQNHKVGVITLDSFRVGAIEQLQAYTNIMRLPLEIVKKPEDLTEALLRLKNCSYIFIDTAGSSQYDIDKIELINEYRKHVEELPIEKTLVLPSNVKHSDLMEIYKNYSILDIDNLIFTKLDETKSFGNVISFSHKTKKSITYFSIGQNVPDDLIAADASFLIDCFMNNECSKEI</sequence>
<dbReference type="Proteomes" id="UP000254504">
    <property type="component" value="Chromosome"/>
</dbReference>
<evidence type="ECO:0000256" key="8">
    <source>
        <dbReference type="ARBA" id="ARBA00022927"/>
    </source>
</evidence>
<keyword evidence="5" id="KW-1003">Cell membrane</keyword>
<evidence type="ECO:0000313" key="17">
    <source>
        <dbReference type="EMBL" id="RXJ91284.1"/>
    </source>
</evidence>
<dbReference type="InterPro" id="IPR027417">
    <property type="entry name" value="P-loop_NTPase"/>
</dbReference>
<keyword evidence="16" id="KW-0966">Cell projection</keyword>
<dbReference type="Proteomes" id="UP000289132">
    <property type="component" value="Unassembled WGS sequence"/>
</dbReference>
<evidence type="ECO:0000313" key="18">
    <source>
        <dbReference type="Proteomes" id="UP000254504"/>
    </source>
</evidence>
<evidence type="ECO:0000256" key="12">
    <source>
        <dbReference type="ARBA" id="ARBA00025337"/>
    </source>
</evidence>
<evidence type="ECO:0000259" key="15">
    <source>
        <dbReference type="SMART" id="SM00962"/>
    </source>
</evidence>
<evidence type="ECO:0000256" key="7">
    <source>
        <dbReference type="ARBA" id="ARBA00022795"/>
    </source>
</evidence>
<keyword evidence="16" id="KW-0282">Flagellum</keyword>
<evidence type="ECO:0000256" key="4">
    <source>
        <dbReference type="ARBA" id="ARBA00022448"/>
    </source>
</evidence>
<dbReference type="NCBIfam" id="TIGR03499">
    <property type="entry name" value="FlhF"/>
    <property type="match status" value="1"/>
</dbReference>
<evidence type="ECO:0000256" key="1">
    <source>
        <dbReference type="ARBA" id="ARBA00004413"/>
    </source>
</evidence>
<dbReference type="CDD" id="cd17873">
    <property type="entry name" value="FlhF"/>
    <property type="match status" value="1"/>
</dbReference>
<dbReference type="SMART" id="SM00962">
    <property type="entry name" value="SRP54"/>
    <property type="match status" value="1"/>
</dbReference>
<dbReference type="AlphaFoldDB" id="A0AAD0VMM1"/>
<keyword evidence="16" id="KW-0969">Cilium</keyword>
<dbReference type="Gene3D" id="3.40.50.300">
    <property type="entry name" value="P-loop containing nucleotide triphosphate hydrolases"/>
    <property type="match status" value="1"/>
</dbReference>
<comment type="subcellular location">
    <subcellularLocation>
        <location evidence="1">Cell membrane</location>
        <topology evidence="1">Peripheral membrane protein</topology>
        <orientation evidence="1">Cytoplasmic side</orientation>
    </subcellularLocation>
</comment>
<dbReference type="RefSeq" id="WP_115428941.1">
    <property type="nucleotide sequence ID" value="NZ_CP031367.1"/>
</dbReference>
<keyword evidence="19" id="KW-1185">Reference proteome</keyword>
<keyword evidence="10" id="KW-0472">Membrane</keyword>
<dbReference type="EMBL" id="CP031367">
    <property type="protein sequence ID" value="AXK49472.1"/>
    <property type="molecule type" value="Genomic_DNA"/>
</dbReference>
<evidence type="ECO:0000259" key="14">
    <source>
        <dbReference type="SMART" id="SM00382"/>
    </source>
</evidence>
<dbReference type="KEGG" id="atp:ATR_1644"/>
<organism evidence="16 18">
    <name type="scientific">Aliarcobacter trophiarum LMG 25534</name>
    <dbReference type="NCBI Taxonomy" id="1032241"/>
    <lineage>
        <taxon>Bacteria</taxon>
        <taxon>Pseudomonadati</taxon>
        <taxon>Campylobacterota</taxon>
        <taxon>Epsilonproteobacteria</taxon>
        <taxon>Campylobacterales</taxon>
        <taxon>Arcobacteraceae</taxon>
        <taxon>Aliarcobacter</taxon>
    </lineage>
</organism>
<dbReference type="FunFam" id="3.40.50.300:FF:000695">
    <property type="entry name" value="Flagellar biosynthesis regulator FlhF"/>
    <property type="match status" value="1"/>
</dbReference>
<evidence type="ECO:0000256" key="3">
    <source>
        <dbReference type="ARBA" id="ARBA00014919"/>
    </source>
</evidence>
<protein>
    <recommendedName>
        <fullName evidence="3 13">Flagellar biosynthesis protein FlhF</fullName>
    </recommendedName>
</protein>
<keyword evidence="6" id="KW-0547">Nucleotide-binding</keyword>
<evidence type="ECO:0000313" key="16">
    <source>
        <dbReference type="EMBL" id="AXK49472.1"/>
    </source>
</evidence>
<feature type="domain" description="SRP54-type proteins GTP-binding" evidence="15">
    <location>
        <begin position="187"/>
        <end position="382"/>
    </location>
</feature>
<evidence type="ECO:0000313" key="19">
    <source>
        <dbReference type="Proteomes" id="UP000289132"/>
    </source>
</evidence>
<dbReference type="GO" id="GO:0005525">
    <property type="term" value="F:GTP binding"/>
    <property type="evidence" value="ECO:0007669"/>
    <property type="project" value="UniProtKB-UniRule"/>
</dbReference>
<keyword evidence="7" id="KW-1005">Bacterial flagellum biogenesis</keyword>
<gene>
    <name evidence="16" type="primary">flhF</name>
    <name evidence="16" type="ORF">ATR_1644</name>
    <name evidence="17" type="ORF">CRU87_06230</name>
</gene>
<dbReference type="GO" id="GO:0006614">
    <property type="term" value="P:SRP-dependent cotranslational protein targeting to membrane"/>
    <property type="evidence" value="ECO:0007669"/>
    <property type="project" value="UniProtKB-UniRule"/>
</dbReference>
<dbReference type="SMART" id="SM00382">
    <property type="entry name" value="AAA"/>
    <property type="match status" value="1"/>
</dbReference>
<proteinExistence type="inferred from homology"/>
<keyword evidence="11" id="KW-1006">Bacterial flagellum protein export</keyword>